<dbReference type="EMBL" id="JBHSHL010000025">
    <property type="protein sequence ID" value="MFC4804900.1"/>
    <property type="molecule type" value="Genomic_DNA"/>
</dbReference>
<evidence type="ECO:0000259" key="9">
    <source>
        <dbReference type="PROSITE" id="PS50929"/>
    </source>
</evidence>
<dbReference type="InterPro" id="IPR017871">
    <property type="entry name" value="ABC_transporter-like_CS"/>
</dbReference>
<protein>
    <submittedName>
        <fullName evidence="10">ATP-binding cassette domain-containing protein</fullName>
    </submittedName>
</protein>
<dbReference type="GO" id="GO:0005524">
    <property type="term" value="F:ATP binding"/>
    <property type="evidence" value="ECO:0007669"/>
    <property type="project" value="UniProtKB-KW"/>
</dbReference>
<feature type="domain" description="ABC transmembrane type-1" evidence="9">
    <location>
        <begin position="20"/>
        <end position="300"/>
    </location>
</feature>
<feature type="transmembrane region" description="Helical" evidence="7">
    <location>
        <begin position="20"/>
        <end position="37"/>
    </location>
</feature>
<dbReference type="Gene3D" id="3.40.50.300">
    <property type="entry name" value="P-loop containing nucleotide triphosphate hydrolases"/>
    <property type="match status" value="1"/>
</dbReference>
<evidence type="ECO:0000259" key="8">
    <source>
        <dbReference type="PROSITE" id="PS50893"/>
    </source>
</evidence>
<dbReference type="InterPro" id="IPR027417">
    <property type="entry name" value="P-loop_NTPase"/>
</dbReference>
<evidence type="ECO:0000256" key="2">
    <source>
        <dbReference type="ARBA" id="ARBA00022692"/>
    </source>
</evidence>
<dbReference type="RefSeq" id="WP_379788429.1">
    <property type="nucleotide sequence ID" value="NZ_JBHSHL010000025.1"/>
</dbReference>
<name>A0ABV9QMA2_9FIRM</name>
<feature type="domain" description="ABC transporter" evidence="8">
    <location>
        <begin position="330"/>
        <end position="539"/>
    </location>
</feature>
<keyword evidence="3" id="KW-0547">Nucleotide-binding</keyword>
<dbReference type="PROSITE" id="PS50893">
    <property type="entry name" value="ABC_TRANSPORTER_2"/>
    <property type="match status" value="1"/>
</dbReference>
<keyword evidence="2 7" id="KW-0812">Transmembrane</keyword>
<dbReference type="PROSITE" id="PS50929">
    <property type="entry name" value="ABC_TM1F"/>
    <property type="match status" value="1"/>
</dbReference>
<feature type="transmembrane region" description="Helical" evidence="7">
    <location>
        <begin position="57"/>
        <end position="78"/>
    </location>
</feature>
<evidence type="ECO:0000256" key="7">
    <source>
        <dbReference type="SAM" id="Phobius"/>
    </source>
</evidence>
<keyword evidence="4 10" id="KW-0067">ATP-binding</keyword>
<comment type="subcellular location">
    <subcellularLocation>
        <location evidence="1">Cell membrane</location>
        <topology evidence="1">Multi-pass membrane protein</topology>
    </subcellularLocation>
</comment>
<evidence type="ECO:0000313" key="10">
    <source>
        <dbReference type="EMBL" id="MFC4804900.1"/>
    </source>
</evidence>
<keyword evidence="5 7" id="KW-1133">Transmembrane helix</keyword>
<dbReference type="InterPro" id="IPR003593">
    <property type="entry name" value="AAA+_ATPase"/>
</dbReference>
<evidence type="ECO:0000256" key="6">
    <source>
        <dbReference type="ARBA" id="ARBA00023136"/>
    </source>
</evidence>
<evidence type="ECO:0000256" key="5">
    <source>
        <dbReference type="ARBA" id="ARBA00022989"/>
    </source>
</evidence>
<dbReference type="CDD" id="cd03228">
    <property type="entry name" value="ABCC_MRP_Like"/>
    <property type="match status" value="1"/>
</dbReference>
<feature type="transmembrane region" description="Helical" evidence="7">
    <location>
        <begin position="271"/>
        <end position="288"/>
    </location>
</feature>
<sequence length="539" mass="61135">MKEFKLIITTFLRRNRSSYLLLTSLMFLSEGSLIFLFDRMGSFLEKALSASTADFEWMSASLFVLGLSFIPITLGFLIKHLDFTLSNRGLIYVEGEILDNLMHTDYRTLMDYDKIRLAQQINNDCVTALDYRISKLPSFVVTVFKLVLILLVFSVYSGLVSLVLLGISLLFILLYLGCQKKYEELDHEMISAQSEYFRVLGGELLSVFLVKVNSWYERTSEKFNSAGSVFVTKSVRFLDFDFLLTNLARSFSIVCTLILPAILLLTGSRQVAGLFTAVTLIQLYFPALEETMELFKFRSQYLVAQKRLSHILALPKEVWGKDTVPRILSLASNEMTFRYEKDPAPILRNLNLSFEPGNIYLVTGHNGSGKSTFLNLLLGLLDPSCGSIQINGSSLRRYDLKALRSEKISFCEQQPYLVEGTIFENLDYGQKESDPSALNNPLLDFVHRLPRGFDTEISFDASNLSGGQRQRIALSRCFSKTSADLMIFDEPTSALDKEGIDIFLTLLQTYKRNRIILAVTHDPKLTEIADRVLDLSQKK</sequence>
<evidence type="ECO:0000256" key="1">
    <source>
        <dbReference type="ARBA" id="ARBA00004651"/>
    </source>
</evidence>
<keyword evidence="11" id="KW-1185">Reference proteome</keyword>
<dbReference type="InterPro" id="IPR036640">
    <property type="entry name" value="ABC1_TM_sf"/>
</dbReference>
<comment type="caution">
    <text evidence="10">The sequence shown here is derived from an EMBL/GenBank/DDBJ whole genome shotgun (WGS) entry which is preliminary data.</text>
</comment>
<organism evidence="10 11">
    <name type="scientific">Filifactor villosus</name>
    <dbReference type="NCBI Taxonomy" id="29374"/>
    <lineage>
        <taxon>Bacteria</taxon>
        <taxon>Bacillati</taxon>
        <taxon>Bacillota</taxon>
        <taxon>Clostridia</taxon>
        <taxon>Peptostreptococcales</taxon>
        <taxon>Filifactoraceae</taxon>
        <taxon>Filifactor</taxon>
    </lineage>
</organism>
<dbReference type="Pfam" id="PF00005">
    <property type="entry name" value="ABC_tran"/>
    <property type="match status" value="1"/>
</dbReference>
<gene>
    <name evidence="10" type="ORF">ACFO4R_07375</name>
</gene>
<dbReference type="InterPro" id="IPR011527">
    <property type="entry name" value="ABC1_TM_dom"/>
</dbReference>
<keyword evidence="6 7" id="KW-0472">Membrane</keyword>
<dbReference type="InterPro" id="IPR039421">
    <property type="entry name" value="Type_1_exporter"/>
</dbReference>
<dbReference type="Proteomes" id="UP001595916">
    <property type="component" value="Unassembled WGS sequence"/>
</dbReference>
<dbReference type="PROSITE" id="PS00211">
    <property type="entry name" value="ABC_TRANSPORTER_1"/>
    <property type="match status" value="1"/>
</dbReference>
<dbReference type="PANTHER" id="PTHR24221:SF654">
    <property type="entry name" value="ATP-BINDING CASSETTE SUB-FAMILY B MEMBER 6"/>
    <property type="match status" value="1"/>
</dbReference>
<evidence type="ECO:0000313" key="11">
    <source>
        <dbReference type="Proteomes" id="UP001595916"/>
    </source>
</evidence>
<reference evidence="11" key="1">
    <citation type="journal article" date="2019" name="Int. J. Syst. Evol. Microbiol.">
        <title>The Global Catalogue of Microorganisms (GCM) 10K type strain sequencing project: providing services to taxonomists for standard genome sequencing and annotation.</title>
        <authorList>
            <consortium name="The Broad Institute Genomics Platform"/>
            <consortium name="The Broad Institute Genome Sequencing Center for Infectious Disease"/>
            <person name="Wu L."/>
            <person name="Ma J."/>
        </authorList>
    </citation>
    <scope>NUCLEOTIDE SEQUENCE [LARGE SCALE GENOMIC DNA]</scope>
    <source>
        <strain evidence="11">CCUG 46385</strain>
    </source>
</reference>
<dbReference type="SUPFAM" id="SSF52540">
    <property type="entry name" value="P-loop containing nucleoside triphosphate hydrolases"/>
    <property type="match status" value="1"/>
</dbReference>
<feature type="transmembrane region" description="Helical" evidence="7">
    <location>
        <begin position="159"/>
        <end position="178"/>
    </location>
</feature>
<dbReference type="SMART" id="SM00382">
    <property type="entry name" value="AAA"/>
    <property type="match status" value="1"/>
</dbReference>
<dbReference type="Gene3D" id="1.20.1560.10">
    <property type="entry name" value="ABC transporter type 1, transmembrane domain"/>
    <property type="match status" value="1"/>
</dbReference>
<accession>A0ABV9QMA2</accession>
<dbReference type="InterPro" id="IPR003439">
    <property type="entry name" value="ABC_transporter-like_ATP-bd"/>
</dbReference>
<evidence type="ECO:0000256" key="4">
    <source>
        <dbReference type="ARBA" id="ARBA00022840"/>
    </source>
</evidence>
<dbReference type="SUPFAM" id="SSF90123">
    <property type="entry name" value="ABC transporter transmembrane region"/>
    <property type="match status" value="1"/>
</dbReference>
<evidence type="ECO:0000256" key="3">
    <source>
        <dbReference type="ARBA" id="ARBA00022741"/>
    </source>
</evidence>
<feature type="transmembrane region" description="Helical" evidence="7">
    <location>
        <begin position="242"/>
        <end position="265"/>
    </location>
</feature>
<dbReference type="PANTHER" id="PTHR24221">
    <property type="entry name" value="ATP-BINDING CASSETTE SUB-FAMILY B"/>
    <property type="match status" value="1"/>
</dbReference>
<proteinExistence type="predicted"/>